<proteinExistence type="predicted"/>
<name>A0A4Q7UTM9_PSEST</name>
<organism evidence="2 3">
    <name type="scientific">Pseudonocardia sediminis</name>
    <dbReference type="NCBI Taxonomy" id="1397368"/>
    <lineage>
        <taxon>Bacteria</taxon>
        <taxon>Bacillati</taxon>
        <taxon>Actinomycetota</taxon>
        <taxon>Actinomycetes</taxon>
        <taxon>Pseudonocardiales</taxon>
        <taxon>Pseudonocardiaceae</taxon>
        <taxon>Pseudonocardia</taxon>
    </lineage>
</organism>
<keyword evidence="1" id="KW-0812">Transmembrane</keyword>
<evidence type="ECO:0008006" key="4">
    <source>
        <dbReference type="Google" id="ProtNLM"/>
    </source>
</evidence>
<accession>A0A4Q7UTM9</accession>
<reference evidence="2 3" key="1">
    <citation type="submission" date="2019-02" db="EMBL/GenBank/DDBJ databases">
        <title>Sequencing the genomes of 1000 actinobacteria strains.</title>
        <authorList>
            <person name="Klenk H.-P."/>
        </authorList>
    </citation>
    <scope>NUCLEOTIDE SEQUENCE [LARGE SCALE GENOMIC DNA]</scope>
    <source>
        <strain evidence="2 3">DSM 45779</strain>
    </source>
</reference>
<dbReference type="OrthoDB" id="4775109at2"/>
<feature type="transmembrane region" description="Helical" evidence="1">
    <location>
        <begin position="95"/>
        <end position="113"/>
    </location>
</feature>
<feature type="transmembrane region" description="Helical" evidence="1">
    <location>
        <begin position="119"/>
        <end position="138"/>
    </location>
</feature>
<evidence type="ECO:0000313" key="2">
    <source>
        <dbReference type="EMBL" id="RZT84228.1"/>
    </source>
</evidence>
<comment type="caution">
    <text evidence="2">The sequence shown here is derived from an EMBL/GenBank/DDBJ whole genome shotgun (WGS) entry which is preliminary data.</text>
</comment>
<dbReference type="Proteomes" id="UP000291591">
    <property type="component" value="Unassembled WGS sequence"/>
</dbReference>
<feature type="transmembrane region" description="Helical" evidence="1">
    <location>
        <begin position="150"/>
        <end position="169"/>
    </location>
</feature>
<dbReference type="EMBL" id="SHKL01000001">
    <property type="protein sequence ID" value="RZT84228.1"/>
    <property type="molecule type" value="Genomic_DNA"/>
</dbReference>
<gene>
    <name evidence="2" type="ORF">EV383_1066</name>
</gene>
<dbReference type="AlphaFoldDB" id="A0A4Q7UTM9"/>
<keyword evidence="1" id="KW-0472">Membrane</keyword>
<evidence type="ECO:0000256" key="1">
    <source>
        <dbReference type="SAM" id="Phobius"/>
    </source>
</evidence>
<evidence type="ECO:0000313" key="3">
    <source>
        <dbReference type="Proteomes" id="UP000291591"/>
    </source>
</evidence>
<keyword evidence="1" id="KW-1133">Transmembrane helix</keyword>
<sequence length="170" mass="18044">MSRAERAERATPAQISSILRERVYGTIACLSTLLVLTRHVTDGGGPWSAVADVLIATGGLWAASLFADYLAHLAAHGTGPEGHERLMALRSSGQILQASAVPVLLLVGSALGWPPFHTALWTAVWVLVASMGLFALLAVRRTTLPWWKRILLVVALVALGGLVVGLKSIH</sequence>
<dbReference type="RefSeq" id="WP_130288860.1">
    <property type="nucleotide sequence ID" value="NZ_SHKL01000001.1"/>
</dbReference>
<keyword evidence="3" id="KW-1185">Reference proteome</keyword>
<protein>
    <recommendedName>
        <fullName evidence="4">VIT family protein</fullName>
    </recommendedName>
</protein>